<comment type="caution">
    <text evidence="4">The sequence shown here is derived from an EMBL/GenBank/DDBJ whole genome shotgun (WGS) entry which is preliminary data.</text>
</comment>
<sequence>MIRKAKLQDINSCIPLIKMALGDIIYLLSKSNDKYTTEKKLTQLYNDTQNRISHKNMLVYEQDSKVVAMMISYKGSDVKWLDMNYSDIYECECNDDEYYIDAIAVNEKFQSQGIATKLFKYAEILAKEKNERKIALLVETLKQKNIQLYKKLGFKIDGERNIYNLKFYHMIKEIK</sequence>
<dbReference type="InterPro" id="IPR016181">
    <property type="entry name" value="Acyl_CoA_acyltransferase"/>
</dbReference>
<keyword evidence="1" id="KW-0808">Transferase</keyword>
<dbReference type="SUPFAM" id="SSF55729">
    <property type="entry name" value="Acyl-CoA N-acyltransferases (Nat)"/>
    <property type="match status" value="1"/>
</dbReference>
<dbReference type="Pfam" id="PF00583">
    <property type="entry name" value="Acetyltransf_1"/>
    <property type="match status" value="1"/>
</dbReference>
<evidence type="ECO:0000256" key="2">
    <source>
        <dbReference type="ARBA" id="ARBA00023315"/>
    </source>
</evidence>
<evidence type="ECO:0000313" key="5">
    <source>
        <dbReference type="Proteomes" id="UP000789803"/>
    </source>
</evidence>
<organism evidence="4 5">
    <name type="scientific">Campylobacter majalis</name>
    <dbReference type="NCBI Taxonomy" id="2790656"/>
    <lineage>
        <taxon>Bacteria</taxon>
        <taxon>Pseudomonadati</taxon>
        <taxon>Campylobacterota</taxon>
        <taxon>Epsilonproteobacteria</taxon>
        <taxon>Campylobacterales</taxon>
        <taxon>Campylobacteraceae</taxon>
        <taxon>Campylobacter</taxon>
    </lineage>
</organism>
<dbReference type="PANTHER" id="PTHR43420:SF47">
    <property type="entry name" value="N-ACETYLTRANSFERASE DOMAIN-CONTAINING PROTEIN"/>
    <property type="match status" value="1"/>
</dbReference>
<dbReference type="InterPro" id="IPR000182">
    <property type="entry name" value="GNAT_dom"/>
</dbReference>
<keyword evidence="2" id="KW-0012">Acyltransferase</keyword>
<dbReference type="Gene3D" id="3.40.630.30">
    <property type="match status" value="1"/>
</dbReference>
<proteinExistence type="predicted"/>
<dbReference type="InterPro" id="IPR050680">
    <property type="entry name" value="YpeA/RimI_acetyltransf"/>
</dbReference>
<accession>A0ABM8Q4A7</accession>
<feature type="domain" description="N-acetyltransferase" evidence="3">
    <location>
        <begin position="1"/>
        <end position="175"/>
    </location>
</feature>
<evidence type="ECO:0000259" key="3">
    <source>
        <dbReference type="PROSITE" id="PS51186"/>
    </source>
</evidence>
<evidence type="ECO:0000256" key="1">
    <source>
        <dbReference type="ARBA" id="ARBA00022679"/>
    </source>
</evidence>
<dbReference type="EMBL" id="CAJHOF010000004">
    <property type="protein sequence ID" value="CAD7287669.1"/>
    <property type="molecule type" value="Genomic_DNA"/>
</dbReference>
<name>A0ABM8Q4A7_9BACT</name>
<protein>
    <recommendedName>
        <fullName evidence="3">N-acetyltransferase domain-containing protein</fullName>
    </recommendedName>
</protein>
<reference evidence="4 5" key="1">
    <citation type="submission" date="2020-11" db="EMBL/GenBank/DDBJ databases">
        <authorList>
            <person name="Peeters C."/>
        </authorList>
    </citation>
    <scope>NUCLEOTIDE SEQUENCE [LARGE SCALE GENOMIC DNA]</scope>
    <source>
        <strain evidence="4 5">LMG 7974</strain>
    </source>
</reference>
<dbReference type="RefSeq" id="WP_229932369.1">
    <property type="nucleotide sequence ID" value="NZ_CAJHOF010000004.1"/>
</dbReference>
<dbReference type="CDD" id="cd04301">
    <property type="entry name" value="NAT_SF"/>
    <property type="match status" value="1"/>
</dbReference>
<dbReference type="PANTHER" id="PTHR43420">
    <property type="entry name" value="ACETYLTRANSFERASE"/>
    <property type="match status" value="1"/>
</dbReference>
<gene>
    <name evidence="4" type="ORF">LMG7974_00549</name>
</gene>
<keyword evidence="5" id="KW-1185">Reference proteome</keyword>
<evidence type="ECO:0000313" key="4">
    <source>
        <dbReference type="EMBL" id="CAD7287669.1"/>
    </source>
</evidence>
<dbReference type="PROSITE" id="PS51186">
    <property type="entry name" value="GNAT"/>
    <property type="match status" value="1"/>
</dbReference>
<dbReference type="Proteomes" id="UP000789803">
    <property type="component" value="Unassembled WGS sequence"/>
</dbReference>